<dbReference type="Gene3D" id="3.30.40.10">
    <property type="entry name" value="Zinc/RING finger domain, C3HC4 (zinc finger)"/>
    <property type="match status" value="2"/>
</dbReference>
<dbReference type="CDD" id="cd15492">
    <property type="entry name" value="PHD_BRPF_JADE_like"/>
    <property type="match status" value="1"/>
</dbReference>
<feature type="domain" description="PHD-type" evidence="13">
    <location>
        <begin position="255"/>
        <end position="360"/>
    </location>
</feature>
<dbReference type="EMBL" id="KE560857">
    <property type="protein sequence ID" value="EPZ35171.1"/>
    <property type="molecule type" value="Genomic_DNA"/>
</dbReference>
<dbReference type="PROSITE" id="PS00633">
    <property type="entry name" value="BROMODOMAIN_1"/>
    <property type="match status" value="1"/>
</dbReference>
<dbReference type="GO" id="GO:0006357">
    <property type="term" value="P:regulation of transcription by RNA polymerase II"/>
    <property type="evidence" value="ECO:0007669"/>
    <property type="project" value="TreeGrafter"/>
</dbReference>
<dbReference type="Proteomes" id="UP000281549">
    <property type="component" value="Unassembled WGS sequence"/>
</dbReference>
<dbReference type="PROSITE" id="PS50014">
    <property type="entry name" value="BROMODOMAIN_2"/>
    <property type="match status" value="1"/>
</dbReference>
<evidence type="ECO:0000256" key="8">
    <source>
        <dbReference type="PROSITE-ProRule" id="PRU00146"/>
    </source>
</evidence>
<feature type="region of interest" description="Disordered" evidence="10">
    <location>
        <begin position="1"/>
        <end position="50"/>
    </location>
</feature>
<dbReference type="SMART" id="SM00297">
    <property type="entry name" value="BROMO"/>
    <property type="match status" value="1"/>
</dbReference>
<evidence type="ECO:0000259" key="12">
    <source>
        <dbReference type="PROSITE" id="PS50016"/>
    </source>
</evidence>
<name>A0A075B2J9_ROZAC</name>
<dbReference type="InterPro" id="IPR013083">
    <property type="entry name" value="Znf_RING/FYVE/PHD"/>
</dbReference>
<evidence type="ECO:0000313" key="15">
    <source>
        <dbReference type="EMBL" id="RKP21796.1"/>
    </source>
</evidence>
<feature type="compositionally biased region" description="Basic and acidic residues" evidence="10">
    <location>
        <begin position="39"/>
        <end position="50"/>
    </location>
</feature>
<dbReference type="InterPro" id="IPR019542">
    <property type="entry name" value="Enhancer_polycomb-like_N"/>
</dbReference>
<dbReference type="PANTHER" id="PTHR13793">
    <property type="entry name" value="PHD FINGER PROTEINS"/>
    <property type="match status" value="1"/>
</dbReference>
<dbReference type="InterPro" id="IPR050701">
    <property type="entry name" value="Histone_Mod_Regulator"/>
</dbReference>
<dbReference type="SUPFAM" id="SSF47370">
    <property type="entry name" value="Bromodomain"/>
    <property type="match status" value="1"/>
</dbReference>
<organism evidence="14 16">
    <name type="scientific">Rozella allomycis (strain CSF55)</name>
    <dbReference type="NCBI Taxonomy" id="988480"/>
    <lineage>
        <taxon>Eukaryota</taxon>
        <taxon>Fungi</taxon>
        <taxon>Fungi incertae sedis</taxon>
        <taxon>Cryptomycota</taxon>
        <taxon>Cryptomycota incertae sedis</taxon>
        <taxon>Rozella</taxon>
    </lineage>
</organism>
<dbReference type="InterPro" id="IPR011011">
    <property type="entry name" value="Znf_FYVE_PHD"/>
</dbReference>
<dbReference type="Pfam" id="PF10513">
    <property type="entry name" value="EPL1"/>
    <property type="match status" value="1"/>
</dbReference>
<dbReference type="InterPro" id="IPR019787">
    <property type="entry name" value="Znf_PHD-finger"/>
</dbReference>
<dbReference type="OrthoDB" id="20839at2759"/>
<dbReference type="PANTHER" id="PTHR13793:SF107">
    <property type="entry name" value="BROMODOMAIN-CONTAINING PROTEIN HOMOLOG"/>
    <property type="match status" value="1"/>
</dbReference>
<sequence length="711" mass="82363">MDDDMKTESSTSTNQIPLKRGRGRPRKYPSLNSVSKPHGTTDADPRPREEKTIDEVYGKNVLDVNTKLKIVFKKKSLESLEKDRERQSKAQEILSKLPTLRYKHVGNVKVDCHQRNYQRPESYIQYQPDLEESAATLIEYDMDDQDNQWLKLINEDRQKEMLEEVSPEFFELVMDRIEKEWFELTKLVKRTAKLEDGIHEDKPCEICGSSESSNSDAIVYCDGCNVAVHQECYGVPHIPEGSWLCRKCMVNPSIPVSCILCPNEGGAFKQTVDYRWAHLFCSYWIEECCVGNAVFQEPIDNSAIPKARYKLICVLCKKKWGAPIQCSQRNCRISYHPTCAKLAGLCMDWESKQSFCFKHTPEEYLDDLNIDEKDWEEGLLDEKVPILKKQMVIYKDSHRLADRGVPFQSVFESNEWFVNSTIANVILKSSGGIFPVIPNCILHNLFNSHTKDCNVSQKLHVIKSICRYWTLKRESRKGVPLLRRLQLEPTSVKAPKATAMDIEQYKKDFKILRSLRTDLEKARMLVELVKKREKAKLQSVICLYNLYKHFFSPLNILMEDLWNELKKLDAKGIFAEPVTPDIAPDYHLIIKNPMDLDTMKHKILFYRSLNEFKDDFVLMCNNAMVYNKPETKYYRAGKRLLDNGLTKFDKYYEKVGEFKMNGKGWLDTPFPDEVLQGPYSHSSENLLNEAFEAPESSGNETVDLEMDTGEE</sequence>
<evidence type="ECO:0000313" key="17">
    <source>
        <dbReference type="Proteomes" id="UP000281549"/>
    </source>
</evidence>
<dbReference type="HOGENOM" id="CLU_002663_2_0_1"/>
<evidence type="ECO:0000256" key="7">
    <source>
        <dbReference type="PROSITE-ProRule" id="PRU00035"/>
    </source>
</evidence>
<gene>
    <name evidence="14" type="ORF">O9G_004182</name>
    <name evidence="15" type="ORF">ROZALSC1DRAFT_26820</name>
</gene>
<evidence type="ECO:0000256" key="3">
    <source>
        <dbReference type="ARBA" id="ARBA00022737"/>
    </source>
</evidence>
<evidence type="ECO:0000259" key="13">
    <source>
        <dbReference type="PROSITE" id="PS51805"/>
    </source>
</evidence>
<reference evidence="17" key="2">
    <citation type="journal article" date="2018" name="Nat. Microbiol.">
        <title>Leveraging single-cell genomics to expand the fungal tree of life.</title>
        <authorList>
            <person name="Ahrendt S.R."/>
            <person name="Quandt C.A."/>
            <person name="Ciobanu D."/>
            <person name="Clum A."/>
            <person name="Salamov A."/>
            <person name="Andreopoulos B."/>
            <person name="Cheng J.F."/>
            <person name="Woyke T."/>
            <person name="Pelin A."/>
            <person name="Henrissat B."/>
            <person name="Reynolds N.K."/>
            <person name="Benny G.L."/>
            <person name="Smith M.E."/>
            <person name="James T.Y."/>
            <person name="Grigoriev I.V."/>
        </authorList>
    </citation>
    <scope>NUCLEOTIDE SEQUENCE [LARGE SCALE GENOMIC DNA]</scope>
    <source>
        <strain evidence="17">CSF55</strain>
    </source>
</reference>
<dbReference type="PRINTS" id="PR00503">
    <property type="entry name" value="BROMODOMAIN"/>
</dbReference>
<dbReference type="InterPro" id="IPR001487">
    <property type="entry name" value="Bromodomain"/>
</dbReference>
<dbReference type="PROSITE" id="PS01359">
    <property type="entry name" value="ZF_PHD_1"/>
    <property type="match status" value="1"/>
</dbReference>
<dbReference type="OMA" id="HVMCARR"/>
<dbReference type="SUPFAM" id="SSF57903">
    <property type="entry name" value="FYVE/PHD zinc finger"/>
    <property type="match status" value="1"/>
</dbReference>
<keyword evidence="16" id="KW-1185">Reference proteome</keyword>
<evidence type="ECO:0000256" key="9">
    <source>
        <dbReference type="SAM" id="Coils"/>
    </source>
</evidence>
<dbReference type="GO" id="GO:0006325">
    <property type="term" value="P:chromatin organization"/>
    <property type="evidence" value="ECO:0007669"/>
    <property type="project" value="UniProtKB-ARBA"/>
</dbReference>
<dbReference type="Gene3D" id="1.20.920.10">
    <property type="entry name" value="Bromodomain-like"/>
    <property type="match status" value="1"/>
</dbReference>
<keyword evidence="4 8" id="KW-0863">Zinc-finger</keyword>
<dbReference type="EMBL" id="ML004928">
    <property type="protein sequence ID" value="RKP21796.1"/>
    <property type="molecule type" value="Genomic_DNA"/>
</dbReference>
<evidence type="ECO:0000259" key="11">
    <source>
        <dbReference type="PROSITE" id="PS50014"/>
    </source>
</evidence>
<feature type="domain" description="PHD-type" evidence="12">
    <location>
        <begin position="201"/>
        <end position="251"/>
    </location>
</feature>
<proteinExistence type="predicted"/>
<reference evidence="15" key="3">
    <citation type="submission" date="2018-08" db="EMBL/GenBank/DDBJ databases">
        <title>Leveraging single-cell genomics to expand the Fungal Tree of Life.</title>
        <authorList>
            <consortium name="DOE Joint Genome Institute"/>
            <person name="Ahrendt S.R."/>
            <person name="Quandt C.A."/>
            <person name="Ciobanu D."/>
            <person name="Clum A."/>
            <person name="Salamov A."/>
            <person name="Andreopoulos B."/>
            <person name="Cheng J.-F."/>
            <person name="Woyke T."/>
            <person name="Pelin A."/>
            <person name="Henrissat B."/>
            <person name="Reynolds N."/>
            <person name="Benny G.L."/>
            <person name="Smith M.E."/>
            <person name="James T.Y."/>
            <person name="Grigoriev I.V."/>
        </authorList>
    </citation>
    <scope>NUCLEOTIDE SEQUENCE</scope>
    <source>
        <strain evidence="15">CSF55</strain>
    </source>
</reference>
<dbReference type="PROSITE" id="PS50016">
    <property type="entry name" value="ZF_PHD_2"/>
    <property type="match status" value="1"/>
</dbReference>
<dbReference type="InterPro" id="IPR034732">
    <property type="entry name" value="EPHD"/>
</dbReference>
<keyword evidence="6 7" id="KW-0103">Bromodomain</keyword>
<evidence type="ECO:0000256" key="4">
    <source>
        <dbReference type="ARBA" id="ARBA00022771"/>
    </source>
</evidence>
<evidence type="ECO:0000256" key="2">
    <source>
        <dbReference type="ARBA" id="ARBA00022723"/>
    </source>
</evidence>
<keyword evidence="3" id="KW-0677">Repeat</keyword>
<protein>
    <submittedName>
        <fullName evidence="14">PHD-zinc-finger like domain-containing protein</fullName>
    </submittedName>
</protein>
<evidence type="ECO:0000313" key="16">
    <source>
        <dbReference type="Proteomes" id="UP000030755"/>
    </source>
</evidence>
<evidence type="ECO:0000256" key="10">
    <source>
        <dbReference type="SAM" id="MobiDB-lite"/>
    </source>
</evidence>
<evidence type="ECO:0000256" key="6">
    <source>
        <dbReference type="ARBA" id="ARBA00023117"/>
    </source>
</evidence>
<dbReference type="InterPro" id="IPR001965">
    <property type="entry name" value="Znf_PHD"/>
</dbReference>
<keyword evidence="2" id="KW-0479">Metal-binding</keyword>
<dbReference type="Proteomes" id="UP000030755">
    <property type="component" value="Unassembled WGS sequence"/>
</dbReference>
<feature type="coiled-coil region" evidence="9">
    <location>
        <begin position="502"/>
        <end position="532"/>
    </location>
</feature>
<dbReference type="SMART" id="SM00249">
    <property type="entry name" value="PHD"/>
    <property type="match status" value="2"/>
</dbReference>
<evidence type="ECO:0000256" key="1">
    <source>
        <dbReference type="ARBA" id="ARBA00022553"/>
    </source>
</evidence>
<dbReference type="InterPro" id="IPR036427">
    <property type="entry name" value="Bromodomain-like_sf"/>
</dbReference>
<dbReference type="InterPro" id="IPR019786">
    <property type="entry name" value="Zinc_finger_PHD-type_CS"/>
</dbReference>
<accession>A0A075B2J9</accession>
<reference evidence="14 16" key="1">
    <citation type="journal article" date="2013" name="Curr. Biol.">
        <title>Shared signatures of parasitism and phylogenomics unite Cryptomycota and microsporidia.</title>
        <authorList>
            <person name="James T.Y."/>
            <person name="Pelin A."/>
            <person name="Bonen L."/>
            <person name="Ahrendt S."/>
            <person name="Sain D."/>
            <person name="Corradi N."/>
            <person name="Stajich J.E."/>
        </authorList>
    </citation>
    <scope>NUCLEOTIDE SEQUENCE [LARGE SCALE GENOMIC DNA]</scope>
    <source>
        <strain evidence="14">CSF55</strain>
        <strain evidence="14">CSF55</strain>
    </source>
</reference>
<keyword evidence="5" id="KW-0862">Zinc</keyword>
<dbReference type="STRING" id="988480.A0A075B2J9"/>
<dbReference type="Pfam" id="PF00439">
    <property type="entry name" value="Bromodomain"/>
    <property type="match status" value="1"/>
</dbReference>
<dbReference type="GO" id="GO:0008270">
    <property type="term" value="F:zinc ion binding"/>
    <property type="evidence" value="ECO:0007669"/>
    <property type="project" value="UniProtKB-KW"/>
</dbReference>
<dbReference type="Pfam" id="PF13832">
    <property type="entry name" value="zf-HC5HC2H_2"/>
    <property type="match status" value="1"/>
</dbReference>
<evidence type="ECO:0000313" key="14">
    <source>
        <dbReference type="EMBL" id="EPZ35171.1"/>
    </source>
</evidence>
<dbReference type="PROSITE" id="PS51805">
    <property type="entry name" value="EPHD"/>
    <property type="match status" value="1"/>
</dbReference>
<dbReference type="AlphaFoldDB" id="A0A075B2J9"/>
<dbReference type="InterPro" id="IPR018359">
    <property type="entry name" value="Bromodomain_CS"/>
</dbReference>
<keyword evidence="9" id="KW-0175">Coiled coil</keyword>
<evidence type="ECO:0000256" key="5">
    <source>
        <dbReference type="ARBA" id="ARBA00022833"/>
    </source>
</evidence>
<keyword evidence="1" id="KW-0597">Phosphoprotein</keyword>
<dbReference type="Pfam" id="PF13831">
    <property type="entry name" value="PHD_2"/>
    <property type="match status" value="1"/>
</dbReference>
<feature type="domain" description="Bromo" evidence="11">
    <location>
        <begin position="566"/>
        <end position="634"/>
    </location>
</feature>